<organism evidence="1 2">
    <name type="scientific">Trifolium subterraneum</name>
    <name type="common">Subterranean clover</name>
    <dbReference type="NCBI Taxonomy" id="3900"/>
    <lineage>
        <taxon>Eukaryota</taxon>
        <taxon>Viridiplantae</taxon>
        <taxon>Streptophyta</taxon>
        <taxon>Embryophyta</taxon>
        <taxon>Tracheophyta</taxon>
        <taxon>Spermatophyta</taxon>
        <taxon>Magnoliopsida</taxon>
        <taxon>eudicotyledons</taxon>
        <taxon>Gunneridae</taxon>
        <taxon>Pentapetalae</taxon>
        <taxon>rosids</taxon>
        <taxon>fabids</taxon>
        <taxon>Fabales</taxon>
        <taxon>Fabaceae</taxon>
        <taxon>Papilionoideae</taxon>
        <taxon>50 kb inversion clade</taxon>
        <taxon>NPAAA clade</taxon>
        <taxon>Hologalegina</taxon>
        <taxon>IRL clade</taxon>
        <taxon>Trifolieae</taxon>
        <taxon>Trifolium</taxon>
    </lineage>
</organism>
<protein>
    <submittedName>
        <fullName evidence="1">Uncharacterized protein</fullName>
    </submittedName>
</protein>
<evidence type="ECO:0000313" key="2">
    <source>
        <dbReference type="Proteomes" id="UP000242715"/>
    </source>
</evidence>
<dbReference type="EMBL" id="DF973263">
    <property type="protein sequence ID" value="GAU23101.1"/>
    <property type="molecule type" value="Genomic_DNA"/>
</dbReference>
<gene>
    <name evidence="1" type="ORF">TSUD_184020</name>
</gene>
<evidence type="ECO:0000313" key="1">
    <source>
        <dbReference type="EMBL" id="GAU23101.1"/>
    </source>
</evidence>
<dbReference type="Proteomes" id="UP000242715">
    <property type="component" value="Unassembled WGS sequence"/>
</dbReference>
<sequence>MLAGKYGCLQLCDAHQRKAAIQYCVYFSLSWCRKTAQCVLIPNGDGRSSVRFYNDEVNMRQSF</sequence>
<dbReference type="AlphaFoldDB" id="A0A2Z6LUI9"/>
<reference evidence="2" key="1">
    <citation type="journal article" date="2017" name="Front. Plant Sci.">
        <title>Climate Clever Clovers: New Paradigm to Reduce the Environmental Footprint of Ruminants by Breeding Low Methanogenic Forages Utilizing Haplotype Variation.</title>
        <authorList>
            <person name="Kaur P."/>
            <person name="Appels R."/>
            <person name="Bayer P.E."/>
            <person name="Keeble-Gagnere G."/>
            <person name="Wang J."/>
            <person name="Hirakawa H."/>
            <person name="Shirasawa K."/>
            <person name="Vercoe P."/>
            <person name="Stefanova K."/>
            <person name="Durmic Z."/>
            <person name="Nichols P."/>
            <person name="Revell C."/>
            <person name="Isobe S.N."/>
            <person name="Edwards D."/>
            <person name="Erskine W."/>
        </authorList>
    </citation>
    <scope>NUCLEOTIDE SEQUENCE [LARGE SCALE GENOMIC DNA]</scope>
    <source>
        <strain evidence="2">cv. Daliak</strain>
    </source>
</reference>
<proteinExistence type="predicted"/>
<name>A0A2Z6LUI9_TRISU</name>
<accession>A0A2Z6LUI9</accession>
<keyword evidence="2" id="KW-1185">Reference proteome</keyword>